<dbReference type="Proteomes" id="UP000184268">
    <property type="component" value="Unassembled WGS sequence"/>
</dbReference>
<dbReference type="NCBIfam" id="NF003009">
    <property type="entry name" value="PRK03826.1"/>
    <property type="match status" value="1"/>
</dbReference>
<sequence>MDDLSMFRPGSFVAWMLRLSHISRWNTMSGARHENVAEHSYGVAVIAYMIAQYGVVRFGRDYDPKEIGMAAVFHEASEALLGDMTSPVKYAMPEFTKIYKKLEHNTEEAMIKSLPEDIRGSLASLVIQQQVDPQIKAIVKAADDISAYLTACEQVDASRKDFVEAKRKQRAKVDAHGDEHEEVRAFLEEFLEHCTLPYDSLVLRTDGEAA</sequence>
<dbReference type="Pfam" id="PF12917">
    <property type="entry name" value="YfbR-like"/>
    <property type="match status" value="1"/>
</dbReference>
<reference evidence="3" key="1">
    <citation type="submission" date="2016-11" db="EMBL/GenBank/DDBJ databases">
        <authorList>
            <person name="Varghese N."/>
            <person name="Submissions S."/>
        </authorList>
    </citation>
    <scope>NUCLEOTIDE SEQUENCE [LARGE SCALE GENOMIC DNA]</scope>
    <source>
        <strain evidence="3">DSM 16917</strain>
    </source>
</reference>
<evidence type="ECO:0000313" key="2">
    <source>
        <dbReference type="EMBL" id="SHH60374.1"/>
    </source>
</evidence>
<proteinExistence type="predicted"/>
<evidence type="ECO:0000313" key="3">
    <source>
        <dbReference type="Proteomes" id="UP000184268"/>
    </source>
</evidence>
<dbReference type="SUPFAM" id="SSF109604">
    <property type="entry name" value="HD-domain/PDEase-like"/>
    <property type="match status" value="1"/>
</dbReference>
<dbReference type="InterPro" id="IPR003607">
    <property type="entry name" value="HD/PDEase_dom"/>
</dbReference>
<organism evidence="2 3">
    <name type="scientific">Ferrimonas marina</name>
    <dbReference type="NCBI Taxonomy" id="299255"/>
    <lineage>
        <taxon>Bacteria</taxon>
        <taxon>Pseudomonadati</taxon>
        <taxon>Pseudomonadota</taxon>
        <taxon>Gammaproteobacteria</taxon>
        <taxon>Alteromonadales</taxon>
        <taxon>Ferrimonadaceae</taxon>
        <taxon>Ferrimonas</taxon>
    </lineage>
</organism>
<dbReference type="Gene3D" id="1.10.3210.10">
    <property type="entry name" value="Hypothetical protein af1432"/>
    <property type="match status" value="1"/>
</dbReference>
<dbReference type="SMART" id="SM00471">
    <property type="entry name" value="HDc"/>
    <property type="match status" value="1"/>
</dbReference>
<accession>A0A1M5UBK0</accession>
<feature type="domain" description="HD/PDEase" evidence="1">
    <location>
        <begin position="32"/>
        <end position="157"/>
    </location>
</feature>
<keyword evidence="3" id="KW-1185">Reference proteome</keyword>
<dbReference type="EMBL" id="FQXG01000003">
    <property type="protein sequence ID" value="SHH60374.1"/>
    <property type="molecule type" value="Genomic_DNA"/>
</dbReference>
<dbReference type="STRING" id="299255.SAMN02745129_2490"/>
<name>A0A1M5UBK0_9GAMM</name>
<gene>
    <name evidence="2" type="ORF">SAMN02745129_2490</name>
</gene>
<dbReference type="AlphaFoldDB" id="A0A1M5UBK0"/>
<evidence type="ECO:0000259" key="1">
    <source>
        <dbReference type="SMART" id="SM00471"/>
    </source>
</evidence>
<dbReference type="OrthoDB" id="9812744at2"/>
<protein>
    <submittedName>
        <fullName evidence="2">5'-deoxynucleotidase</fullName>
    </submittedName>
</protein>
<dbReference type="RefSeq" id="WP_067655374.1">
    <property type="nucleotide sequence ID" value="NZ_FQXG01000003.1"/>
</dbReference>